<dbReference type="PANTHER" id="PTHR43630">
    <property type="entry name" value="POLY-BETA-1,6-N-ACETYL-D-GLUCOSAMINE SYNTHASE"/>
    <property type="match status" value="1"/>
</dbReference>
<dbReference type="SUPFAM" id="SSF53448">
    <property type="entry name" value="Nucleotide-diphospho-sugar transferases"/>
    <property type="match status" value="1"/>
</dbReference>
<gene>
    <name evidence="2" type="ORF">HF875_01675</name>
</gene>
<dbReference type="Pfam" id="PF00535">
    <property type="entry name" value="Glycos_transf_2"/>
    <property type="match status" value="1"/>
</dbReference>
<dbReference type="PANTHER" id="PTHR43630:SF2">
    <property type="entry name" value="GLYCOSYLTRANSFERASE"/>
    <property type="match status" value="1"/>
</dbReference>
<protein>
    <submittedName>
        <fullName evidence="2">Glycosyltransferase family 2 protein</fullName>
    </submittedName>
</protein>
<dbReference type="InterPro" id="IPR029044">
    <property type="entry name" value="Nucleotide-diphossugar_trans"/>
</dbReference>
<dbReference type="RefSeq" id="WP_168930563.1">
    <property type="nucleotide sequence ID" value="NZ_JABAFD010000001.1"/>
</dbReference>
<accession>A0AA44DIH1</accession>
<dbReference type="InterPro" id="IPR011990">
    <property type="entry name" value="TPR-like_helical_dom_sf"/>
</dbReference>
<comment type="caution">
    <text evidence="2">The sequence shown here is derived from an EMBL/GenBank/DDBJ whole genome shotgun (WGS) entry which is preliminary data.</text>
</comment>
<proteinExistence type="predicted"/>
<dbReference type="Gene3D" id="3.90.550.10">
    <property type="entry name" value="Spore Coat Polysaccharide Biosynthesis Protein SpsA, Chain A"/>
    <property type="match status" value="1"/>
</dbReference>
<sequence>MKTLSLVMITKNEELKIRRCLESVKDFVSEIIVVDTGSIDKTKEIALEFGSKIFDYKWNNSFSDARNFAIKQSSGDWNLILDADEFITNLNIDKIDKFINSKENIIGKIKVINLFEQDNEIKKSNAFISRLAPKGVYFEGSIHEQLNTSLPREIVDIEIEHDGYLNTNKFDRNITLILNELKSNSNDSYLLYQAAKTYYSNNMYIDALPYFNKFYEVANFYTDNFFDDAIILYIYNLTKLNQFEKGLKIIENVFDLMNNSCDFYFACGVFFTELVAFNPEKYMNYFKNIELCYLSALQIGKANTLEIVEGTGTYLAAFNLGIFYELLGEPIKALKYYELSYSFNYSKALVPINRIKAKK</sequence>
<dbReference type="SUPFAM" id="SSF48452">
    <property type="entry name" value="TPR-like"/>
    <property type="match status" value="1"/>
</dbReference>
<dbReference type="Proteomes" id="UP000573963">
    <property type="component" value="Unassembled WGS sequence"/>
</dbReference>
<evidence type="ECO:0000259" key="1">
    <source>
        <dbReference type="Pfam" id="PF00535"/>
    </source>
</evidence>
<organism evidence="2 3">
    <name type="scientific">Paraclostridium bifermentans</name>
    <name type="common">Clostridium bifermentans</name>
    <dbReference type="NCBI Taxonomy" id="1490"/>
    <lineage>
        <taxon>Bacteria</taxon>
        <taxon>Bacillati</taxon>
        <taxon>Bacillota</taxon>
        <taxon>Clostridia</taxon>
        <taxon>Peptostreptococcales</taxon>
        <taxon>Peptostreptococcaceae</taxon>
        <taxon>Paraclostridium</taxon>
    </lineage>
</organism>
<dbReference type="InterPro" id="IPR001173">
    <property type="entry name" value="Glyco_trans_2-like"/>
</dbReference>
<dbReference type="EMBL" id="JABAFD010000001">
    <property type="protein sequence ID" value="NME08206.1"/>
    <property type="molecule type" value="Genomic_DNA"/>
</dbReference>
<reference evidence="2 3" key="1">
    <citation type="submission" date="2020-04" db="EMBL/GenBank/DDBJ databases">
        <authorList>
            <person name="Hitch T.C.A."/>
            <person name="Wylensek D."/>
            <person name="Clavel T."/>
        </authorList>
    </citation>
    <scope>NUCLEOTIDE SEQUENCE [LARGE SCALE GENOMIC DNA]</scope>
    <source>
        <strain evidence="2 3">Med78_4-601-WT-2</strain>
    </source>
</reference>
<dbReference type="AlphaFoldDB" id="A0AA44DIH1"/>
<feature type="domain" description="Glycosyltransferase 2-like" evidence="1">
    <location>
        <begin position="5"/>
        <end position="120"/>
    </location>
</feature>
<evidence type="ECO:0000313" key="2">
    <source>
        <dbReference type="EMBL" id="NME08206.1"/>
    </source>
</evidence>
<evidence type="ECO:0000313" key="3">
    <source>
        <dbReference type="Proteomes" id="UP000573963"/>
    </source>
</evidence>
<dbReference type="Gene3D" id="1.25.40.10">
    <property type="entry name" value="Tetratricopeptide repeat domain"/>
    <property type="match status" value="1"/>
</dbReference>
<name>A0AA44DIH1_PARBF</name>
<dbReference type="CDD" id="cd02511">
    <property type="entry name" value="Beta4Glucosyltransferase"/>
    <property type="match status" value="1"/>
</dbReference>